<comment type="subcellular location">
    <subcellularLocation>
        <location evidence="1 10">Cell outer membrane</location>
        <topology evidence="1 10">Multi-pass membrane protein</topology>
    </subcellularLocation>
</comment>
<dbReference type="Gene3D" id="2.60.40.2610">
    <property type="entry name" value="Outer membrane usher protein FimD, plug domain"/>
    <property type="match status" value="1"/>
</dbReference>
<dbReference type="Pfam" id="PF13954">
    <property type="entry name" value="PapC_N"/>
    <property type="match status" value="1"/>
</dbReference>
<evidence type="ECO:0000256" key="3">
    <source>
        <dbReference type="ARBA" id="ARBA00022448"/>
    </source>
</evidence>
<dbReference type="InterPro" id="IPR018030">
    <property type="entry name" value="Fimbrial_membr_usher_CS"/>
</dbReference>
<keyword evidence="6 10" id="KW-0812">Transmembrane</keyword>
<keyword evidence="3 10" id="KW-0813">Transport</keyword>
<dbReference type="GO" id="GO:0009279">
    <property type="term" value="C:cell outer membrane"/>
    <property type="evidence" value="ECO:0007669"/>
    <property type="project" value="UniProtKB-SubCell"/>
</dbReference>
<name>A0A6D0V5D7_ECOLX</name>
<dbReference type="Gene3D" id="3.10.20.410">
    <property type="match status" value="1"/>
</dbReference>
<evidence type="ECO:0000256" key="7">
    <source>
        <dbReference type="ARBA" id="ARBA00022729"/>
    </source>
</evidence>
<comment type="caution">
    <text evidence="12">The sequence shown here is derived from an EMBL/GenBank/DDBJ whole genome shotgun (WGS) entry which is preliminary data.</text>
</comment>
<organism evidence="12 13">
    <name type="scientific">Escherichia coli</name>
    <dbReference type="NCBI Taxonomy" id="562"/>
    <lineage>
        <taxon>Bacteria</taxon>
        <taxon>Pseudomonadati</taxon>
        <taxon>Pseudomonadota</taxon>
        <taxon>Gammaproteobacteria</taxon>
        <taxon>Enterobacterales</taxon>
        <taxon>Enterobacteriaceae</taxon>
        <taxon>Escherichia</taxon>
    </lineage>
</organism>
<dbReference type="PANTHER" id="PTHR30451">
    <property type="entry name" value="OUTER MEMBRANE USHER PROTEIN"/>
    <property type="match status" value="1"/>
</dbReference>
<keyword evidence="7" id="KW-0732">Signal</keyword>
<sequence length="816" mass="86409">MRVRVKTKSVARNMPPVFFRRAALALAISAVFASVATVAGEKLDMSFIQGGAGVNPEVWAALNGNYAPGRYLVDLSLNGKESGKQILDVTPQDSKELCLSEAWLTKAGVYVSADYFREGYDATRQCYVLTKAPSVKVDFDVSTQSLALSIPQKGLVKMPENVDWDYGTSAFRVNYNANANTGRNNTSAFGSADLKANIGRWVVSSSATASTGDSGGNSATINMFTASRAIRLLSADLLVGKTSTGDSMLGSTGTYGVSLSRNNSMKPGNLGYTPVFSGIANGPSRVTLTQNGRLLYSEMVPAGPFSITDVPLYTSGDVTMKVTGEDGREQTQVFPLAVMNGQLSPGEHEFNLAAGLPDDDSDMDGAVFAASYGYGLENLTLRTGLVFNQDWKGASAGMVVGLGWLGAVSVDGAYASAKYRDGSHSGNKVQLAWSKQLETTNTGLRLSWSRRSEEYEDMSSFNPSEVYSQVNQGRRVKDEWSAGISQPVGKLFSLSLSGWQRSYYPASAISAHRQQKDSGKERGVTGTLSTQIEGVGVNLSWTGSRNAEGENNWSASASVSVPFMLLDRRYSSSTSVSTSKDGGTGFSTGLSGSLNDRFSYGFGGGRDGDGGASSYLNASYSGDRAYLSGALNQSSSGGTSGSVSASGSVLAVPAAKDIMFSRTSGDTVAVVNVKDTPGVKVTSGDGQTNSDGNLVVPLNSYDWNTVTIDAGTLPLSTELTNTSQKVVPTDKAVVWMPFDALKVKRYLLQVKQRDGEFVPGGTWARDSKNTPLGFVANNGVLMINTVDAPGDITLGQCRIPAAKLQDTEKLQEITCE</sequence>
<evidence type="ECO:0000256" key="6">
    <source>
        <dbReference type="ARBA" id="ARBA00022692"/>
    </source>
</evidence>
<dbReference type="Proteomes" id="UP000475070">
    <property type="component" value="Unassembled WGS sequence"/>
</dbReference>
<dbReference type="PANTHER" id="PTHR30451:SF21">
    <property type="entry name" value="FIMBRIAL USHER DOMAIN-CONTAINING PROTEIN YDET-RELATED"/>
    <property type="match status" value="1"/>
</dbReference>
<keyword evidence="5 10" id="KW-1029">Fimbrium biogenesis</keyword>
<keyword evidence="9 10" id="KW-0998">Cell outer membrane</keyword>
<evidence type="ECO:0000259" key="11">
    <source>
        <dbReference type="Pfam" id="PF13954"/>
    </source>
</evidence>
<evidence type="ECO:0000256" key="2">
    <source>
        <dbReference type="ARBA" id="ARBA00008064"/>
    </source>
</evidence>
<evidence type="ECO:0000256" key="1">
    <source>
        <dbReference type="ARBA" id="ARBA00004571"/>
    </source>
</evidence>
<evidence type="ECO:0000313" key="13">
    <source>
        <dbReference type="Proteomes" id="UP000475070"/>
    </source>
</evidence>
<evidence type="ECO:0000256" key="4">
    <source>
        <dbReference type="ARBA" id="ARBA00022452"/>
    </source>
</evidence>
<dbReference type="AlphaFoldDB" id="A0A6D0V5D7"/>
<dbReference type="GO" id="GO:0015473">
    <property type="term" value="F:fimbrial usher porin activity"/>
    <property type="evidence" value="ECO:0007669"/>
    <property type="project" value="InterPro"/>
</dbReference>
<evidence type="ECO:0000256" key="9">
    <source>
        <dbReference type="ARBA" id="ARBA00023237"/>
    </source>
</evidence>
<keyword evidence="4" id="KW-1134">Transmembrane beta strand</keyword>
<dbReference type="NCBIfam" id="NF011760">
    <property type="entry name" value="PRK15213.1"/>
    <property type="match status" value="1"/>
</dbReference>
<accession>A0A6D0V5D7</accession>
<evidence type="ECO:0000256" key="8">
    <source>
        <dbReference type="ARBA" id="ARBA00023136"/>
    </source>
</evidence>
<keyword evidence="8 10" id="KW-0472">Membrane</keyword>
<comment type="similarity">
    <text evidence="2 10">Belongs to the fimbrial export usher family.</text>
</comment>
<dbReference type="Pfam" id="PF00577">
    <property type="entry name" value="Usher"/>
    <property type="match status" value="1"/>
</dbReference>
<dbReference type="EMBL" id="WXKQ01000026">
    <property type="protein sequence ID" value="NAG21792.1"/>
    <property type="molecule type" value="Genomic_DNA"/>
</dbReference>
<protein>
    <submittedName>
        <fullName evidence="12">F4 (K88) fimbrial usher FaeD</fullName>
    </submittedName>
</protein>
<dbReference type="SUPFAM" id="SSF141729">
    <property type="entry name" value="FimD N-terminal domain-like"/>
    <property type="match status" value="1"/>
</dbReference>
<dbReference type="InterPro" id="IPR042186">
    <property type="entry name" value="FimD_plug_dom"/>
</dbReference>
<proteinExistence type="inferred from homology"/>
<evidence type="ECO:0000256" key="5">
    <source>
        <dbReference type="ARBA" id="ARBA00022558"/>
    </source>
</evidence>
<dbReference type="InterPro" id="IPR025885">
    <property type="entry name" value="PapC_N"/>
</dbReference>
<evidence type="ECO:0000256" key="10">
    <source>
        <dbReference type="RuleBase" id="RU003884"/>
    </source>
</evidence>
<dbReference type="InterPro" id="IPR037224">
    <property type="entry name" value="PapC_N_sf"/>
</dbReference>
<gene>
    <name evidence="12" type="primary">faeD</name>
    <name evidence="12" type="ORF">GUC01_22675</name>
</gene>
<dbReference type="GO" id="GO:0009297">
    <property type="term" value="P:pilus assembly"/>
    <property type="evidence" value="ECO:0007669"/>
    <property type="project" value="InterPro"/>
</dbReference>
<dbReference type="Gene3D" id="2.60.40.3110">
    <property type="match status" value="1"/>
</dbReference>
<dbReference type="RefSeq" id="WP_130091559.1">
    <property type="nucleotide sequence ID" value="NZ_RCYD01000027.1"/>
</dbReference>
<dbReference type="InterPro" id="IPR000015">
    <property type="entry name" value="Fimb_usher"/>
</dbReference>
<reference evidence="12 13" key="1">
    <citation type="journal article" date="2019" name="Nat. Med.">
        <title>A library of human gut bacterial isolates paired with longitudinal multiomics data enables mechanistic microbiome research.</title>
        <authorList>
            <person name="Poyet M."/>
            <person name="Groussin M."/>
            <person name="Gibbons S.M."/>
            <person name="Avila-Pacheco J."/>
            <person name="Jiang X."/>
            <person name="Kearney S.M."/>
            <person name="Perrotta A.R."/>
            <person name="Berdy B."/>
            <person name="Zhao S."/>
            <person name="Lieberman T.D."/>
            <person name="Swanson P.K."/>
            <person name="Smith M."/>
            <person name="Roesemann S."/>
            <person name="Alexander J.E."/>
            <person name="Rich S.A."/>
            <person name="Livny J."/>
            <person name="Vlamakis H."/>
            <person name="Clish C."/>
            <person name="Bullock K."/>
            <person name="Deik A."/>
            <person name="Scott J."/>
            <person name="Pierce K.A."/>
            <person name="Xavier R.J."/>
            <person name="Alm E.J."/>
        </authorList>
    </citation>
    <scope>NUCLEOTIDE SEQUENCE [LARGE SCALE GENOMIC DNA]</scope>
    <source>
        <strain evidence="12 13">BIOML-A112</strain>
    </source>
</reference>
<dbReference type="PROSITE" id="PS01151">
    <property type="entry name" value="FIMBRIAL_USHER"/>
    <property type="match status" value="1"/>
</dbReference>
<feature type="domain" description="PapC N-terminal" evidence="11">
    <location>
        <begin position="64"/>
        <end position="179"/>
    </location>
</feature>
<evidence type="ECO:0000313" key="12">
    <source>
        <dbReference type="EMBL" id="NAG21792.1"/>
    </source>
</evidence>